<name>A0A7D9HR34_PARCT</name>
<comment type="caution">
    <text evidence="1">The sequence shown here is derived from an EMBL/GenBank/DDBJ whole genome shotgun (WGS) entry which is preliminary data.</text>
</comment>
<evidence type="ECO:0000313" key="1">
    <source>
        <dbReference type="EMBL" id="CAB3990802.1"/>
    </source>
</evidence>
<proteinExistence type="predicted"/>
<organism evidence="1 2">
    <name type="scientific">Paramuricea clavata</name>
    <name type="common">Red gorgonian</name>
    <name type="synonym">Violescent sea-whip</name>
    <dbReference type="NCBI Taxonomy" id="317549"/>
    <lineage>
        <taxon>Eukaryota</taxon>
        <taxon>Metazoa</taxon>
        <taxon>Cnidaria</taxon>
        <taxon>Anthozoa</taxon>
        <taxon>Octocorallia</taxon>
        <taxon>Malacalcyonacea</taxon>
        <taxon>Plexauridae</taxon>
        <taxon>Paramuricea</taxon>
    </lineage>
</organism>
<accession>A0A7D9HR34</accession>
<dbReference type="EMBL" id="CACRXK020001728">
    <property type="protein sequence ID" value="CAB3990802.1"/>
    <property type="molecule type" value="Genomic_DNA"/>
</dbReference>
<dbReference type="AlphaFoldDB" id="A0A7D9HR34"/>
<protein>
    <submittedName>
        <fullName evidence="1">Transient receptor potential cation channel subfamily A member 1</fullName>
    </submittedName>
</protein>
<keyword evidence="1" id="KW-0675">Receptor</keyword>
<dbReference type="OrthoDB" id="6090131at2759"/>
<dbReference type="Proteomes" id="UP001152795">
    <property type="component" value="Unassembled WGS sequence"/>
</dbReference>
<reference evidence="1" key="1">
    <citation type="submission" date="2020-04" db="EMBL/GenBank/DDBJ databases">
        <authorList>
            <person name="Alioto T."/>
            <person name="Alioto T."/>
            <person name="Gomez Garrido J."/>
        </authorList>
    </citation>
    <scope>NUCLEOTIDE SEQUENCE</scope>
    <source>
        <strain evidence="1">A484AB</strain>
    </source>
</reference>
<sequence>MDLIAMYPNDYEVDNSDINNHPTYSTSLRKFFHAIKNYLQQFKHKTTAEDLNCVSGLTTECKFAAYEEVRLKHLVEHITKSLLFFENCTLCNAERNLATSRFVPSVVSITDKTRQLIIVLQTDVEKEFLKRPTNLTDAGPGVAVSNGDVRVHDAEMAMFLGSDWRCRCHRDRRDSCQNEAERTNSALGDAIADGGTIEWEYYEQFHDLTDEQVQNLSLKEYTEHEEARMKKNAWKVAVNVKIRLDDAPVLKEFVKAHLTKPEDKQYFFNKDNLKQYLNAQSEEKTSVPGHGYMETGKEFYDMHYQTGELSS</sequence>
<gene>
    <name evidence="1" type="ORF">PACLA_8A077190</name>
</gene>
<evidence type="ECO:0000313" key="2">
    <source>
        <dbReference type="Proteomes" id="UP001152795"/>
    </source>
</evidence>
<keyword evidence="2" id="KW-1185">Reference proteome</keyword>